<keyword evidence="4 5" id="KW-0539">Nucleus</keyword>
<dbReference type="OrthoDB" id="6159439at2759"/>
<keyword evidence="3 5" id="KW-0371">Homeobox</keyword>
<evidence type="ECO:0000313" key="10">
    <source>
        <dbReference type="Proteomes" id="UP000027222"/>
    </source>
</evidence>
<feature type="region of interest" description="Disordered" evidence="7">
    <location>
        <begin position="140"/>
        <end position="162"/>
    </location>
</feature>
<feature type="domain" description="Homeobox" evidence="8">
    <location>
        <begin position="79"/>
        <end position="139"/>
    </location>
</feature>
<dbReference type="PROSITE" id="PS00027">
    <property type="entry name" value="HOMEOBOX_1"/>
    <property type="match status" value="1"/>
</dbReference>
<dbReference type="Proteomes" id="UP000027222">
    <property type="component" value="Unassembled WGS sequence"/>
</dbReference>
<proteinExistence type="predicted"/>
<dbReference type="SUPFAM" id="SSF46689">
    <property type="entry name" value="Homeodomain-like"/>
    <property type="match status" value="1"/>
</dbReference>
<feature type="non-terminal residue" evidence="9">
    <location>
        <position position="311"/>
    </location>
</feature>
<evidence type="ECO:0000256" key="7">
    <source>
        <dbReference type="SAM" id="MobiDB-lite"/>
    </source>
</evidence>
<name>A0A067SZU8_GALM3</name>
<dbReference type="InterPro" id="IPR009057">
    <property type="entry name" value="Homeodomain-like_sf"/>
</dbReference>
<feature type="compositionally biased region" description="Polar residues" evidence="7">
    <location>
        <begin position="64"/>
        <end position="77"/>
    </location>
</feature>
<dbReference type="GO" id="GO:0000978">
    <property type="term" value="F:RNA polymerase II cis-regulatory region sequence-specific DNA binding"/>
    <property type="evidence" value="ECO:0007669"/>
    <property type="project" value="TreeGrafter"/>
</dbReference>
<dbReference type="CDD" id="cd00086">
    <property type="entry name" value="homeodomain"/>
    <property type="match status" value="1"/>
</dbReference>
<dbReference type="AlphaFoldDB" id="A0A067SZU8"/>
<evidence type="ECO:0000256" key="1">
    <source>
        <dbReference type="ARBA" id="ARBA00004123"/>
    </source>
</evidence>
<dbReference type="SMART" id="SM00389">
    <property type="entry name" value="HOX"/>
    <property type="match status" value="1"/>
</dbReference>
<evidence type="ECO:0000256" key="5">
    <source>
        <dbReference type="PROSITE-ProRule" id="PRU00108"/>
    </source>
</evidence>
<evidence type="ECO:0000256" key="4">
    <source>
        <dbReference type="ARBA" id="ARBA00023242"/>
    </source>
</evidence>
<comment type="subcellular location">
    <subcellularLocation>
        <location evidence="1 5 6">Nucleus</location>
    </subcellularLocation>
</comment>
<dbReference type="GO" id="GO:0005634">
    <property type="term" value="C:nucleus"/>
    <property type="evidence" value="ECO:0007669"/>
    <property type="project" value="UniProtKB-SubCell"/>
</dbReference>
<evidence type="ECO:0000313" key="9">
    <source>
        <dbReference type="EMBL" id="KDR76406.1"/>
    </source>
</evidence>
<dbReference type="HOGENOM" id="CLU_027076_1_0_1"/>
<dbReference type="GO" id="GO:0000981">
    <property type="term" value="F:DNA-binding transcription factor activity, RNA polymerase II-specific"/>
    <property type="evidence" value="ECO:0007669"/>
    <property type="project" value="InterPro"/>
</dbReference>
<dbReference type="InterPro" id="IPR051000">
    <property type="entry name" value="Homeobox_DNA-bind_prot"/>
</dbReference>
<accession>A0A067SZU8</accession>
<dbReference type="InterPro" id="IPR057939">
    <property type="entry name" value="TRF2_HOY1_PH"/>
</dbReference>
<evidence type="ECO:0000259" key="8">
    <source>
        <dbReference type="PROSITE" id="PS50071"/>
    </source>
</evidence>
<dbReference type="Pfam" id="PF00046">
    <property type="entry name" value="Homeodomain"/>
    <property type="match status" value="1"/>
</dbReference>
<keyword evidence="10" id="KW-1185">Reference proteome</keyword>
<dbReference type="PANTHER" id="PTHR24324:SF5">
    <property type="entry name" value="HEMATOPOIETICALLY-EXPRESSED HOMEOBOX PROTEIN HHEX"/>
    <property type="match status" value="1"/>
</dbReference>
<sequence length="311" mass="34704">MAQYDAITKYAREYLYLGSRSDHTGEESSNASPNSAKMANSPTNALAPSVSVKQEGTDFDNDKQPTSGPQRQNSSGTSDKEKRKRSRVTPEQLVQLERYFAMDRSPTASRRRDISDLLGMQERQIQIWFQNRRAKAKLLDGKHGSRGHSMEATLQTPPESPPVVEGDLHNLIHEDGPVTIIPCTDLTVGTWRRIATSEKHDLVAYISELRRCLIWFIQSGGYGFKMEVPFDTVIDTQYDNVASGSALAVFVLSQPPTFYLENISSPRSDGSAIRTWKRCSDWTEGHQATQVLRHTLVGSAAPLALVLQNLH</sequence>
<evidence type="ECO:0000256" key="2">
    <source>
        <dbReference type="ARBA" id="ARBA00023125"/>
    </source>
</evidence>
<dbReference type="InterPro" id="IPR001356">
    <property type="entry name" value="HD"/>
</dbReference>
<dbReference type="STRING" id="685588.A0A067SZU8"/>
<gene>
    <name evidence="9" type="ORF">GALMADRAFT_67940</name>
</gene>
<dbReference type="PANTHER" id="PTHR24324">
    <property type="entry name" value="HOMEOBOX PROTEIN HHEX"/>
    <property type="match status" value="1"/>
</dbReference>
<dbReference type="PROSITE" id="PS50071">
    <property type="entry name" value="HOMEOBOX_2"/>
    <property type="match status" value="1"/>
</dbReference>
<evidence type="ECO:0000256" key="6">
    <source>
        <dbReference type="RuleBase" id="RU000682"/>
    </source>
</evidence>
<dbReference type="GO" id="GO:0030154">
    <property type="term" value="P:cell differentiation"/>
    <property type="evidence" value="ECO:0007669"/>
    <property type="project" value="TreeGrafter"/>
</dbReference>
<feature type="compositionally biased region" description="Polar residues" evidence="7">
    <location>
        <begin position="27"/>
        <end position="54"/>
    </location>
</feature>
<dbReference type="EMBL" id="KL142379">
    <property type="protein sequence ID" value="KDR76406.1"/>
    <property type="molecule type" value="Genomic_DNA"/>
</dbReference>
<organism evidence="9 10">
    <name type="scientific">Galerina marginata (strain CBS 339.88)</name>
    <dbReference type="NCBI Taxonomy" id="685588"/>
    <lineage>
        <taxon>Eukaryota</taxon>
        <taxon>Fungi</taxon>
        <taxon>Dikarya</taxon>
        <taxon>Basidiomycota</taxon>
        <taxon>Agaricomycotina</taxon>
        <taxon>Agaricomycetes</taxon>
        <taxon>Agaricomycetidae</taxon>
        <taxon>Agaricales</taxon>
        <taxon>Agaricineae</taxon>
        <taxon>Strophariaceae</taxon>
        <taxon>Galerina</taxon>
    </lineage>
</organism>
<protein>
    <recommendedName>
        <fullName evidence="8">Homeobox domain-containing protein</fullName>
    </recommendedName>
</protein>
<dbReference type="Gene3D" id="1.10.10.60">
    <property type="entry name" value="Homeodomain-like"/>
    <property type="match status" value="1"/>
</dbReference>
<reference evidence="10" key="1">
    <citation type="journal article" date="2014" name="Proc. Natl. Acad. Sci. U.S.A.">
        <title>Extensive sampling of basidiomycete genomes demonstrates inadequacy of the white-rot/brown-rot paradigm for wood decay fungi.</title>
        <authorList>
            <person name="Riley R."/>
            <person name="Salamov A.A."/>
            <person name="Brown D.W."/>
            <person name="Nagy L.G."/>
            <person name="Floudas D."/>
            <person name="Held B.W."/>
            <person name="Levasseur A."/>
            <person name="Lombard V."/>
            <person name="Morin E."/>
            <person name="Otillar R."/>
            <person name="Lindquist E.A."/>
            <person name="Sun H."/>
            <person name="LaButti K.M."/>
            <person name="Schmutz J."/>
            <person name="Jabbour D."/>
            <person name="Luo H."/>
            <person name="Baker S.E."/>
            <person name="Pisabarro A.G."/>
            <person name="Walton J.D."/>
            <person name="Blanchette R.A."/>
            <person name="Henrissat B."/>
            <person name="Martin F."/>
            <person name="Cullen D."/>
            <person name="Hibbett D.S."/>
            <person name="Grigoriev I.V."/>
        </authorList>
    </citation>
    <scope>NUCLEOTIDE SEQUENCE [LARGE SCALE GENOMIC DNA]</scope>
    <source>
        <strain evidence="10">CBS 339.88</strain>
    </source>
</reference>
<dbReference type="Pfam" id="PF24818">
    <property type="entry name" value="PH_TRF2_HOY1"/>
    <property type="match status" value="1"/>
</dbReference>
<evidence type="ECO:0000256" key="3">
    <source>
        <dbReference type="ARBA" id="ARBA00023155"/>
    </source>
</evidence>
<dbReference type="InterPro" id="IPR017970">
    <property type="entry name" value="Homeobox_CS"/>
</dbReference>
<keyword evidence="2 5" id="KW-0238">DNA-binding</keyword>
<feature type="DNA-binding region" description="Homeobox" evidence="5">
    <location>
        <begin position="81"/>
        <end position="140"/>
    </location>
</feature>
<feature type="region of interest" description="Disordered" evidence="7">
    <location>
        <begin position="18"/>
        <end position="95"/>
    </location>
</feature>